<dbReference type="PIRSF" id="PIRSF029256">
    <property type="entry name" value="SpoU_TrmH_prd"/>
    <property type="match status" value="1"/>
</dbReference>
<comment type="function">
    <text evidence="6">Methylates the ribose at the nucleotide 34 wobble position in the two leucyl isoacceptors tRNA(Leu)(CmAA) and tRNA(Leu)(cmnm5UmAA). Catalyzes the methyl transfer from S-adenosyl-L-methionine to the 2'-OH of the wobble nucleotide.</text>
</comment>
<evidence type="ECO:0000259" key="8">
    <source>
        <dbReference type="Pfam" id="PF00588"/>
    </source>
</evidence>
<dbReference type="AlphaFoldDB" id="A0A377GKK3"/>
<feature type="domain" description="tRNA/rRNA methyltransferase SpoU type" evidence="8">
    <location>
        <begin position="31"/>
        <end position="168"/>
    </location>
</feature>
<dbReference type="Proteomes" id="UP000186808">
    <property type="component" value="Unassembled WGS sequence"/>
</dbReference>
<comment type="subcellular location">
    <subcellularLocation>
        <location evidence="6">Cytoplasm</location>
    </subcellularLocation>
</comment>
<dbReference type="FunFam" id="3.40.1280.10:FF:000002">
    <property type="entry name" value="Peptidylprolyl isomerase"/>
    <property type="match status" value="1"/>
</dbReference>
<dbReference type="STRING" id="464.Lgor_0327"/>
<keyword evidence="11" id="KW-1185">Reference proteome</keyword>
<dbReference type="GO" id="GO:0008757">
    <property type="term" value="F:S-adenosylmethionine-dependent methyltransferase activity"/>
    <property type="evidence" value="ECO:0007669"/>
    <property type="project" value="UniProtKB-UniRule"/>
</dbReference>
<dbReference type="PANTHER" id="PTHR42971:SF1">
    <property type="entry name" value="TRNA (CYTIDINE(34)-2'-O)-METHYLTRANSFERASE"/>
    <property type="match status" value="1"/>
</dbReference>
<dbReference type="GO" id="GO:0003723">
    <property type="term" value="F:RNA binding"/>
    <property type="evidence" value="ECO:0007669"/>
    <property type="project" value="InterPro"/>
</dbReference>
<comment type="similarity">
    <text evidence="6">Belongs to the class IV-like SAM-binding methyltransferase superfamily. RNA methyltransferase TrmH family. TrmL subfamily.</text>
</comment>
<evidence type="ECO:0000256" key="2">
    <source>
        <dbReference type="ARBA" id="ARBA00022603"/>
    </source>
</evidence>
<sequence length="177" mass="20695">MKCFSLTIFYKPLSFFINGYNPFYYSVKFMFHIALYQPEIPPNTGNIIRLCANTGAKLHLIHPLGFSLQEKALRRAGLDYHEWASISQYENWETFIQQHHQKTIYTFSARAQKCYSKVQYTPEDMFLFGPESSGLPKEVLQKYTALSIPMRENNRSLNLSNAVAVILYEAWRQLDFT</sequence>
<dbReference type="Proteomes" id="UP000254374">
    <property type="component" value="Unassembled WGS sequence"/>
</dbReference>
<evidence type="ECO:0000256" key="6">
    <source>
        <dbReference type="HAMAP-Rule" id="MF_01885"/>
    </source>
</evidence>
<evidence type="ECO:0000313" key="10">
    <source>
        <dbReference type="EMBL" id="STO25359.1"/>
    </source>
</evidence>
<comment type="caution">
    <text evidence="6">Lacks conserved residue(s) required for the propagation of feature annotation.</text>
</comment>
<dbReference type="InterPro" id="IPR029026">
    <property type="entry name" value="tRNA_m1G_MTases_N"/>
</dbReference>
<evidence type="ECO:0000256" key="4">
    <source>
        <dbReference type="ARBA" id="ARBA00022691"/>
    </source>
</evidence>
<accession>A0A377GKK3</accession>
<evidence type="ECO:0000313" key="12">
    <source>
        <dbReference type="Proteomes" id="UP000254374"/>
    </source>
</evidence>
<dbReference type="PANTHER" id="PTHR42971">
    <property type="entry name" value="TRNA (CYTIDINE(34)-2'-O)-METHYLTRANSFERASE"/>
    <property type="match status" value="1"/>
</dbReference>
<dbReference type="InterPro" id="IPR001537">
    <property type="entry name" value="SpoU_MeTrfase"/>
</dbReference>
<evidence type="ECO:0000256" key="1">
    <source>
        <dbReference type="ARBA" id="ARBA00022490"/>
    </source>
</evidence>
<dbReference type="GO" id="GO:0042802">
    <property type="term" value="F:identical protein binding"/>
    <property type="evidence" value="ECO:0007669"/>
    <property type="project" value="UniProtKB-ARBA"/>
</dbReference>
<dbReference type="GO" id="GO:0005737">
    <property type="term" value="C:cytoplasm"/>
    <property type="evidence" value="ECO:0007669"/>
    <property type="project" value="UniProtKB-SubCell"/>
</dbReference>
<comment type="catalytic activity">
    <reaction evidence="6">
        <text>cytidine(34) in tRNA + S-adenosyl-L-methionine = 2'-O-methylcytidine(34) in tRNA + S-adenosyl-L-homocysteine + H(+)</text>
        <dbReference type="Rhea" id="RHEA:43084"/>
        <dbReference type="Rhea" id="RHEA-COMP:10331"/>
        <dbReference type="Rhea" id="RHEA-COMP:10332"/>
        <dbReference type="ChEBI" id="CHEBI:15378"/>
        <dbReference type="ChEBI" id="CHEBI:57856"/>
        <dbReference type="ChEBI" id="CHEBI:59789"/>
        <dbReference type="ChEBI" id="CHEBI:74495"/>
        <dbReference type="ChEBI" id="CHEBI:82748"/>
        <dbReference type="EC" id="2.1.1.207"/>
    </reaction>
</comment>
<reference evidence="9 11" key="1">
    <citation type="submission" date="2017-01" db="EMBL/GenBank/DDBJ databases">
        <authorList>
            <person name="Varghese N."/>
            <person name="Submissions S."/>
        </authorList>
    </citation>
    <scope>NUCLEOTIDE SEQUENCE [LARGE SCALE GENOMIC DNA]</scope>
    <source>
        <strain evidence="9 11">ATCC 33342</strain>
    </source>
</reference>
<feature type="binding site" evidence="6 7">
    <location>
        <position position="129"/>
    </location>
    <ligand>
        <name>S-adenosyl-L-methionine</name>
        <dbReference type="ChEBI" id="CHEBI:59789"/>
    </ligand>
</feature>
<gene>
    <name evidence="6 10" type="primary">trmL</name>
    <name evidence="10" type="ORF">NCTC11401_02194</name>
    <name evidence="9" type="ORF">SAMN05421777_11794</name>
</gene>
<dbReference type="CDD" id="cd18094">
    <property type="entry name" value="SpoU-like_TrmL"/>
    <property type="match status" value="1"/>
</dbReference>
<evidence type="ECO:0000256" key="5">
    <source>
        <dbReference type="ARBA" id="ARBA00022694"/>
    </source>
</evidence>
<evidence type="ECO:0000256" key="7">
    <source>
        <dbReference type="PIRSR" id="PIRSR029256-1"/>
    </source>
</evidence>
<dbReference type="InterPro" id="IPR029028">
    <property type="entry name" value="Alpha/beta_knot_MTases"/>
</dbReference>
<evidence type="ECO:0000256" key="3">
    <source>
        <dbReference type="ARBA" id="ARBA00022679"/>
    </source>
</evidence>
<comment type="catalytic activity">
    <reaction evidence="6">
        <text>5-carboxymethylaminomethyluridine(34) in tRNA(Leu) + S-adenosyl-L-methionine = 5-carboxymethylaminomethyl-2'-O-methyluridine(34) in tRNA(Leu) + S-adenosyl-L-homocysteine + H(+)</text>
        <dbReference type="Rhea" id="RHEA:43088"/>
        <dbReference type="Rhea" id="RHEA-COMP:10333"/>
        <dbReference type="Rhea" id="RHEA-COMP:10334"/>
        <dbReference type="ChEBI" id="CHEBI:15378"/>
        <dbReference type="ChEBI" id="CHEBI:57856"/>
        <dbReference type="ChEBI" id="CHEBI:59789"/>
        <dbReference type="ChEBI" id="CHEBI:74508"/>
        <dbReference type="ChEBI" id="CHEBI:74511"/>
        <dbReference type="EC" id="2.1.1.207"/>
    </reaction>
</comment>
<reference evidence="10 12" key="2">
    <citation type="submission" date="2018-06" db="EMBL/GenBank/DDBJ databases">
        <authorList>
            <consortium name="Pathogen Informatics"/>
            <person name="Doyle S."/>
        </authorList>
    </citation>
    <scope>NUCLEOTIDE SEQUENCE [LARGE SCALE GENOMIC DNA]</scope>
    <source>
        <strain evidence="10 12">NCTC11401</strain>
    </source>
</reference>
<dbReference type="GO" id="GO:0002132">
    <property type="term" value="P:wobble position uridine ribose methylation"/>
    <property type="evidence" value="ECO:0007669"/>
    <property type="project" value="TreeGrafter"/>
</dbReference>
<dbReference type="GO" id="GO:0002131">
    <property type="term" value="P:wobble position cytosine ribose methylation"/>
    <property type="evidence" value="ECO:0007669"/>
    <property type="project" value="TreeGrafter"/>
</dbReference>
<dbReference type="EC" id="2.1.1.207" evidence="6"/>
<comment type="subunit">
    <text evidence="6">Homodimer.</text>
</comment>
<dbReference type="InterPro" id="IPR016914">
    <property type="entry name" value="TrmL"/>
</dbReference>
<dbReference type="EMBL" id="FTNL01000017">
    <property type="protein sequence ID" value="SIR63419.1"/>
    <property type="molecule type" value="Genomic_DNA"/>
</dbReference>
<keyword evidence="2 6" id="KW-0489">Methyltransferase</keyword>
<dbReference type="SUPFAM" id="SSF75217">
    <property type="entry name" value="alpha/beta knot"/>
    <property type="match status" value="1"/>
</dbReference>
<name>A0A377GKK3_9GAMM</name>
<dbReference type="EMBL" id="UGGV01000001">
    <property type="protein sequence ID" value="STO25359.1"/>
    <property type="molecule type" value="Genomic_DNA"/>
</dbReference>
<feature type="binding site" evidence="6 7">
    <location>
        <position position="156"/>
    </location>
    <ligand>
        <name>S-adenosyl-L-methionine</name>
        <dbReference type="ChEBI" id="CHEBI:59789"/>
    </ligand>
</feature>
<evidence type="ECO:0000313" key="9">
    <source>
        <dbReference type="EMBL" id="SIR63419.1"/>
    </source>
</evidence>
<dbReference type="HAMAP" id="MF_01885">
    <property type="entry name" value="tRNA_methyltr_TrmL"/>
    <property type="match status" value="1"/>
</dbReference>
<dbReference type="Gene3D" id="3.40.1280.10">
    <property type="match status" value="1"/>
</dbReference>
<dbReference type="Pfam" id="PF00588">
    <property type="entry name" value="SpoU_methylase"/>
    <property type="match status" value="1"/>
</dbReference>
<feature type="binding site" evidence="6 7">
    <location>
        <position position="148"/>
    </location>
    <ligand>
        <name>S-adenosyl-L-methionine</name>
        <dbReference type="ChEBI" id="CHEBI:59789"/>
    </ligand>
</feature>
<organism evidence="10 12">
    <name type="scientific">Fluoribacter gormanii</name>
    <dbReference type="NCBI Taxonomy" id="464"/>
    <lineage>
        <taxon>Bacteria</taxon>
        <taxon>Pseudomonadati</taxon>
        <taxon>Pseudomonadota</taxon>
        <taxon>Gammaproteobacteria</taxon>
        <taxon>Legionellales</taxon>
        <taxon>Legionellaceae</taxon>
        <taxon>Fluoribacter</taxon>
    </lineage>
</organism>
<proteinExistence type="inferred from homology"/>
<keyword evidence="1 6" id="KW-0963">Cytoplasm</keyword>
<protein>
    <recommendedName>
        <fullName evidence="6">tRNA (cytidine(34)-2'-O)-methyltransferase</fullName>
        <ecNumber evidence="6">2.1.1.207</ecNumber>
    </recommendedName>
    <alternativeName>
        <fullName evidence="6">tRNA (cytidine/uridine-2'-O-)-methyltransferase TrmL</fullName>
    </alternativeName>
</protein>
<keyword evidence="4 6" id="KW-0949">S-adenosyl-L-methionine</keyword>
<evidence type="ECO:0000313" key="11">
    <source>
        <dbReference type="Proteomes" id="UP000186808"/>
    </source>
</evidence>
<keyword evidence="3 6" id="KW-0808">Transferase</keyword>
<keyword evidence="5 6" id="KW-0819">tRNA processing</keyword>
<dbReference type="GO" id="GO:0008175">
    <property type="term" value="F:tRNA methyltransferase activity"/>
    <property type="evidence" value="ECO:0007669"/>
    <property type="project" value="UniProtKB-UniRule"/>
</dbReference>